<comment type="function">
    <text evidence="5">Responsible for synthesis of pseudouridine from uracil-516 in 16S ribosomal RNA.</text>
</comment>
<dbReference type="OrthoDB" id="9807213at2"/>
<dbReference type="NCBIfam" id="TIGR00093">
    <property type="entry name" value="pseudouridine synthase"/>
    <property type="match status" value="1"/>
</dbReference>
<evidence type="ECO:0000256" key="4">
    <source>
        <dbReference type="ARBA" id="ARBA00036749"/>
    </source>
</evidence>
<dbReference type="Gene3D" id="3.30.70.580">
    <property type="entry name" value="Pseudouridine synthase I, catalytic domain, N-terminal subdomain"/>
    <property type="match status" value="1"/>
</dbReference>
<dbReference type="AlphaFoldDB" id="A0A345DBL6"/>
<dbReference type="EMBL" id="CP031124">
    <property type="protein sequence ID" value="AXF85754.1"/>
    <property type="molecule type" value="Genomic_DNA"/>
</dbReference>
<dbReference type="GO" id="GO:0000455">
    <property type="term" value="P:enzyme-directed rRNA pseudouridine synthesis"/>
    <property type="evidence" value="ECO:0007669"/>
    <property type="project" value="UniProtKB-ARBA"/>
</dbReference>
<feature type="domain" description="Pseudouridine synthase RsuA/RluA-like" evidence="8">
    <location>
        <begin position="69"/>
        <end position="203"/>
    </location>
</feature>
<dbReference type="PANTHER" id="PTHR47683">
    <property type="entry name" value="PSEUDOURIDINE SYNTHASE FAMILY PROTEIN-RELATED"/>
    <property type="match status" value="1"/>
</dbReference>
<dbReference type="EC" id="5.4.99.-" evidence="7"/>
<evidence type="ECO:0000256" key="7">
    <source>
        <dbReference type="RuleBase" id="RU003887"/>
    </source>
</evidence>
<organism evidence="9 10">
    <name type="scientific">Ephemeroptericola cinctiostellae</name>
    <dbReference type="NCBI Taxonomy" id="2268024"/>
    <lineage>
        <taxon>Bacteria</taxon>
        <taxon>Pseudomonadati</taxon>
        <taxon>Pseudomonadota</taxon>
        <taxon>Betaproteobacteria</taxon>
        <taxon>Burkholderiales</taxon>
        <taxon>Burkholderiaceae</taxon>
        <taxon>Ephemeroptericola</taxon>
    </lineage>
</organism>
<dbReference type="PROSITE" id="PS50889">
    <property type="entry name" value="S4"/>
    <property type="match status" value="1"/>
</dbReference>
<sequence length="235" mass="26486">MAKKQKPQPIARILQQQGFGTRAYCTALIETGEVPVNGEFCDDPDALFDTEHLSWVIDGTTWHYREYVYVLMNKPEGVECSQKPKHHKSVLTLLPSNLRERDVQCVGRLDVDTTGLLLLSDDGQFIHKNTSPKKNVDKIYHATCRHPISDEMIAALKEGVLLHDENETLKAAHAQVLSEKGDNVLELTLREGKYHQVKRMVAAAGNRVDALHRVEVGEFVLPTDLKLGEWVLLDL</sequence>
<comment type="similarity">
    <text evidence="1 7">Belongs to the pseudouridine synthase RsuA family.</text>
</comment>
<reference evidence="10" key="1">
    <citation type="submission" date="2018-07" db="EMBL/GenBank/DDBJ databases">
        <authorList>
            <person name="Kim H."/>
        </authorList>
    </citation>
    <scope>NUCLEOTIDE SEQUENCE [LARGE SCALE GENOMIC DNA]</scope>
    <source>
        <strain evidence="10">F02</strain>
    </source>
</reference>
<dbReference type="RefSeq" id="WP_114562913.1">
    <property type="nucleotide sequence ID" value="NZ_CP031124.1"/>
</dbReference>
<dbReference type="PANTHER" id="PTHR47683:SF4">
    <property type="entry name" value="PSEUDOURIDINE SYNTHASE"/>
    <property type="match status" value="1"/>
</dbReference>
<evidence type="ECO:0000256" key="1">
    <source>
        <dbReference type="ARBA" id="ARBA00008348"/>
    </source>
</evidence>
<evidence type="ECO:0000256" key="3">
    <source>
        <dbReference type="ARBA" id="ARBA00023235"/>
    </source>
</evidence>
<evidence type="ECO:0000256" key="2">
    <source>
        <dbReference type="ARBA" id="ARBA00022884"/>
    </source>
</evidence>
<dbReference type="Gene3D" id="3.30.70.1560">
    <property type="entry name" value="Alpha-L RNA-binding motif"/>
    <property type="match status" value="1"/>
</dbReference>
<dbReference type="SUPFAM" id="SSF55174">
    <property type="entry name" value="Alpha-L RNA-binding motif"/>
    <property type="match status" value="1"/>
</dbReference>
<comment type="catalytic activity">
    <reaction evidence="4">
        <text>uridine(516) in 16S rRNA = pseudouridine(516) in 16S rRNA</text>
        <dbReference type="Rhea" id="RHEA:38867"/>
        <dbReference type="Rhea" id="RHEA-COMP:10089"/>
        <dbReference type="Rhea" id="RHEA-COMP:10090"/>
        <dbReference type="ChEBI" id="CHEBI:65314"/>
        <dbReference type="ChEBI" id="CHEBI:65315"/>
        <dbReference type="EC" id="5.4.99.19"/>
    </reaction>
</comment>
<dbReference type="PROSITE" id="PS01149">
    <property type="entry name" value="PSI_RSU"/>
    <property type="match status" value="1"/>
</dbReference>
<dbReference type="InterPro" id="IPR020094">
    <property type="entry name" value="TruA/RsuA/RluB/E/F_N"/>
</dbReference>
<protein>
    <recommendedName>
        <fullName evidence="7">Pseudouridine synthase</fullName>
        <ecNumber evidence="7">5.4.99.-</ecNumber>
    </recommendedName>
</protein>
<name>A0A345DBL6_9BURK</name>
<dbReference type="CDD" id="cd02553">
    <property type="entry name" value="PseudoU_synth_RsuA"/>
    <property type="match status" value="1"/>
</dbReference>
<evidence type="ECO:0000313" key="9">
    <source>
        <dbReference type="EMBL" id="AXF85754.1"/>
    </source>
</evidence>
<dbReference type="InterPro" id="IPR000748">
    <property type="entry name" value="PsdUridine_synth_RsuA/RluB/E/F"/>
</dbReference>
<dbReference type="Proteomes" id="UP000252182">
    <property type="component" value="Chromosome"/>
</dbReference>
<dbReference type="Pfam" id="PF00849">
    <property type="entry name" value="PseudoU_synth_2"/>
    <property type="match status" value="1"/>
</dbReference>
<keyword evidence="10" id="KW-1185">Reference proteome</keyword>
<dbReference type="SUPFAM" id="SSF55120">
    <property type="entry name" value="Pseudouridine synthase"/>
    <property type="match status" value="1"/>
</dbReference>
<keyword evidence="3 7" id="KW-0413">Isomerase</keyword>
<dbReference type="InterPro" id="IPR018496">
    <property type="entry name" value="PsdUridine_synth_RsuA/RluB_CS"/>
</dbReference>
<dbReference type="FunFam" id="3.30.70.1560:FF:000001">
    <property type="entry name" value="Pseudouridine synthase"/>
    <property type="match status" value="1"/>
</dbReference>
<dbReference type="GO" id="GO:0005829">
    <property type="term" value="C:cytosol"/>
    <property type="evidence" value="ECO:0007669"/>
    <property type="project" value="UniProtKB-ARBA"/>
</dbReference>
<evidence type="ECO:0000256" key="6">
    <source>
        <dbReference type="PROSITE-ProRule" id="PRU00182"/>
    </source>
</evidence>
<evidence type="ECO:0000259" key="8">
    <source>
        <dbReference type="Pfam" id="PF00849"/>
    </source>
</evidence>
<dbReference type="KEGG" id="hyf:DTO96_101490"/>
<dbReference type="InterPro" id="IPR050343">
    <property type="entry name" value="RsuA_PseudoU_synthase"/>
</dbReference>
<dbReference type="InterPro" id="IPR006145">
    <property type="entry name" value="PsdUridine_synth_RsuA/RluA"/>
</dbReference>
<evidence type="ECO:0000313" key="10">
    <source>
        <dbReference type="Proteomes" id="UP000252182"/>
    </source>
</evidence>
<accession>A0A345DBL6</accession>
<gene>
    <name evidence="9" type="primary">rsuA</name>
    <name evidence="9" type="ORF">DTO96_101490</name>
</gene>
<evidence type="ECO:0000256" key="5">
    <source>
        <dbReference type="ARBA" id="ARBA00037590"/>
    </source>
</evidence>
<dbReference type="GO" id="GO:0160136">
    <property type="term" value="F:16S rRNA pseudouridine(516) synthase activity"/>
    <property type="evidence" value="ECO:0007669"/>
    <property type="project" value="UniProtKB-EC"/>
</dbReference>
<dbReference type="InterPro" id="IPR042092">
    <property type="entry name" value="PsdUridine_s_RsuA/RluB/E/F_cat"/>
</dbReference>
<keyword evidence="2 6" id="KW-0694">RNA-binding</keyword>
<proteinExistence type="inferred from homology"/>
<dbReference type="GO" id="GO:0003723">
    <property type="term" value="F:RNA binding"/>
    <property type="evidence" value="ECO:0007669"/>
    <property type="project" value="UniProtKB-KW"/>
</dbReference>
<dbReference type="InterPro" id="IPR020103">
    <property type="entry name" value="PsdUridine_synth_cat_dom_sf"/>
</dbReference>